<name>A0A0X1U9E9_ANAPI</name>
<feature type="transmembrane region" description="Helical" evidence="1">
    <location>
        <begin position="6"/>
        <end position="28"/>
    </location>
</feature>
<reference evidence="6" key="3">
    <citation type="submission" date="2016-11" db="EMBL/GenBank/DDBJ databases">
        <authorList>
            <person name="Jaros S."/>
            <person name="Januszkiewicz K."/>
            <person name="Wedrychowicz H."/>
        </authorList>
    </citation>
    <scope>NUCLEOTIDE SEQUENCE [LARGE SCALE GENOMIC DNA]</scope>
    <source>
        <strain evidence="6">DSM 1682</strain>
    </source>
</reference>
<reference evidence="3 5" key="1">
    <citation type="journal article" date="2016" name="Genome Announc.">
        <title>Complete Genome Sequence of the Amino Acid-Fermenting Clostridium propionicum X2 (DSM 1682).</title>
        <authorList>
            <person name="Poehlein A."/>
            <person name="Schlien K."/>
            <person name="Chowdhury N.P."/>
            <person name="Gottschalk G."/>
            <person name="Buckel W."/>
            <person name="Daniel R."/>
        </authorList>
    </citation>
    <scope>NUCLEOTIDE SEQUENCE [LARGE SCALE GENOMIC DNA]</scope>
    <source>
        <strain evidence="3 5">X2</strain>
    </source>
</reference>
<dbReference type="Pfam" id="PF12728">
    <property type="entry name" value="HTH_17"/>
    <property type="match status" value="1"/>
</dbReference>
<gene>
    <name evidence="3" type="ORF">CPRO_19870</name>
    <name evidence="4" type="ORF">SAMN02745151_02987</name>
</gene>
<evidence type="ECO:0000313" key="6">
    <source>
        <dbReference type="Proteomes" id="UP000184204"/>
    </source>
</evidence>
<keyword evidence="1" id="KW-1133">Transmembrane helix</keyword>
<dbReference type="Proteomes" id="UP000068026">
    <property type="component" value="Chromosome"/>
</dbReference>
<keyword evidence="5" id="KW-1185">Reference proteome</keyword>
<keyword evidence="1" id="KW-0472">Membrane</keyword>
<evidence type="ECO:0000313" key="3">
    <source>
        <dbReference type="EMBL" id="AMJ41569.1"/>
    </source>
</evidence>
<reference evidence="4" key="4">
    <citation type="submission" date="2016-11" db="EMBL/GenBank/DDBJ databases">
        <authorList>
            <person name="Varghese N."/>
            <person name="Submissions S."/>
        </authorList>
    </citation>
    <scope>NUCLEOTIDE SEQUENCE</scope>
    <source>
        <strain evidence="4">DSM 1682</strain>
    </source>
</reference>
<feature type="domain" description="Helix-turn-helix" evidence="2">
    <location>
        <begin position="59"/>
        <end position="105"/>
    </location>
</feature>
<dbReference type="AlphaFoldDB" id="A0A0X1U9E9"/>
<dbReference type="Proteomes" id="UP000184204">
    <property type="component" value="Unassembled WGS sequence"/>
</dbReference>
<dbReference type="EMBL" id="FQUA01000024">
    <property type="protein sequence ID" value="SHF16281.1"/>
    <property type="molecule type" value="Genomic_DNA"/>
</dbReference>
<sequence length="110" mass="12132">MKNLNILLFLGCCVIGVCVIISGAIIAYKLPETESFPNNISVSTTDAEPEFKDFLSEYEVAAYFSVNNDDVTKLIQSGEITPFGTKFGDSYVFSKDALEDWMNGRISQGK</sequence>
<evidence type="ECO:0000313" key="5">
    <source>
        <dbReference type="Proteomes" id="UP000068026"/>
    </source>
</evidence>
<evidence type="ECO:0000256" key="1">
    <source>
        <dbReference type="SAM" id="Phobius"/>
    </source>
</evidence>
<accession>A0A0X1U9E9</accession>
<dbReference type="InterPro" id="IPR041657">
    <property type="entry name" value="HTH_17"/>
</dbReference>
<evidence type="ECO:0000259" key="2">
    <source>
        <dbReference type="Pfam" id="PF12728"/>
    </source>
</evidence>
<evidence type="ECO:0000313" key="4">
    <source>
        <dbReference type="EMBL" id="SHF16281.1"/>
    </source>
</evidence>
<dbReference type="EMBL" id="CP014223">
    <property type="protein sequence ID" value="AMJ41569.1"/>
    <property type="molecule type" value="Genomic_DNA"/>
</dbReference>
<dbReference type="RefSeq" id="WP_066051012.1">
    <property type="nucleotide sequence ID" value="NZ_CP014223.1"/>
</dbReference>
<dbReference type="KEGG" id="cpro:CPRO_19870"/>
<organism evidence="4 6">
    <name type="scientific">Anaerotignum propionicum DSM 1682</name>
    <dbReference type="NCBI Taxonomy" id="991789"/>
    <lineage>
        <taxon>Bacteria</taxon>
        <taxon>Bacillati</taxon>
        <taxon>Bacillota</taxon>
        <taxon>Clostridia</taxon>
        <taxon>Lachnospirales</taxon>
        <taxon>Anaerotignaceae</taxon>
        <taxon>Anaerotignum</taxon>
    </lineage>
</organism>
<reference evidence="5" key="2">
    <citation type="submission" date="2016-01" db="EMBL/GenBank/DDBJ databases">
        <authorList>
            <person name="Poehlein A."/>
            <person name="Schlien K."/>
            <person name="Gottschalk G."/>
            <person name="Buckel W."/>
            <person name="Daniel R."/>
        </authorList>
    </citation>
    <scope>NUCLEOTIDE SEQUENCE [LARGE SCALE GENOMIC DNA]</scope>
    <source>
        <strain evidence="5">X2</strain>
    </source>
</reference>
<protein>
    <submittedName>
        <fullName evidence="4">DNA binding domain-containing protein, excisionase family</fullName>
    </submittedName>
    <submittedName>
        <fullName evidence="3">Helix-turn-helix domain protein</fullName>
    </submittedName>
</protein>
<proteinExistence type="predicted"/>
<keyword evidence="1" id="KW-0812">Transmembrane</keyword>